<name>A0A4S8I126_9BACT</name>
<evidence type="ECO:0000313" key="4">
    <source>
        <dbReference type="Proteomes" id="UP000306918"/>
    </source>
</evidence>
<feature type="compositionally biased region" description="Basic and acidic residues" evidence="1">
    <location>
        <begin position="127"/>
        <end position="150"/>
    </location>
</feature>
<dbReference type="AlphaFoldDB" id="A0A4S8I126"/>
<dbReference type="Proteomes" id="UP000306918">
    <property type="component" value="Unassembled WGS sequence"/>
</dbReference>
<sequence>MKTIFTLITVLFSITTFAAPGPKTSRLAISSNDRSVMQVKIDGVMYNLNSTFVMDNIRTGNHTITIYKTENMGFRKRTQVVYNSSMYIAPAQFINIDINRAGKVVIKTTNNKFDRNDNFRGNNRNNNNDRYDKNNNDRNRDGRDDRYGRY</sequence>
<protein>
    <recommendedName>
        <fullName evidence="5">PEGA domain-containing protein</fullName>
    </recommendedName>
</protein>
<reference evidence="3 4" key="1">
    <citation type="submission" date="2019-04" db="EMBL/GenBank/DDBJ databases">
        <title>Niastella caeni sp. nov., isolated from activated sludge.</title>
        <authorList>
            <person name="Sheng M."/>
        </authorList>
    </citation>
    <scope>NUCLEOTIDE SEQUENCE [LARGE SCALE GENOMIC DNA]</scope>
    <source>
        <strain evidence="3 4">HX-2-15</strain>
    </source>
</reference>
<evidence type="ECO:0008006" key="5">
    <source>
        <dbReference type="Google" id="ProtNLM"/>
    </source>
</evidence>
<evidence type="ECO:0000313" key="3">
    <source>
        <dbReference type="EMBL" id="THU41737.1"/>
    </source>
</evidence>
<keyword evidence="2" id="KW-0732">Signal</keyword>
<evidence type="ECO:0000256" key="1">
    <source>
        <dbReference type="SAM" id="MobiDB-lite"/>
    </source>
</evidence>
<dbReference type="OrthoDB" id="676596at2"/>
<accession>A0A4S8I126</accession>
<evidence type="ECO:0000256" key="2">
    <source>
        <dbReference type="SAM" id="SignalP"/>
    </source>
</evidence>
<feature type="signal peptide" evidence="2">
    <location>
        <begin position="1"/>
        <end position="18"/>
    </location>
</feature>
<dbReference type="RefSeq" id="WP_136576225.1">
    <property type="nucleotide sequence ID" value="NZ_STFF01000001.1"/>
</dbReference>
<proteinExistence type="predicted"/>
<keyword evidence="4" id="KW-1185">Reference proteome</keyword>
<gene>
    <name evidence="3" type="ORF">FAM09_06455</name>
</gene>
<comment type="caution">
    <text evidence="3">The sequence shown here is derived from an EMBL/GenBank/DDBJ whole genome shotgun (WGS) entry which is preliminary data.</text>
</comment>
<feature type="chain" id="PRO_5020372826" description="PEGA domain-containing protein" evidence="2">
    <location>
        <begin position="19"/>
        <end position="150"/>
    </location>
</feature>
<feature type="region of interest" description="Disordered" evidence="1">
    <location>
        <begin position="112"/>
        <end position="150"/>
    </location>
</feature>
<dbReference type="EMBL" id="STFF01000001">
    <property type="protein sequence ID" value="THU41737.1"/>
    <property type="molecule type" value="Genomic_DNA"/>
</dbReference>
<organism evidence="3 4">
    <name type="scientific">Niastella caeni</name>
    <dbReference type="NCBI Taxonomy" id="2569763"/>
    <lineage>
        <taxon>Bacteria</taxon>
        <taxon>Pseudomonadati</taxon>
        <taxon>Bacteroidota</taxon>
        <taxon>Chitinophagia</taxon>
        <taxon>Chitinophagales</taxon>
        <taxon>Chitinophagaceae</taxon>
        <taxon>Niastella</taxon>
    </lineage>
</organism>